<dbReference type="GO" id="GO:0009231">
    <property type="term" value="P:riboflavin biosynthetic process"/>
    <property type="evidence" value="ECO:0007669"/>
    <property type="project" value="InterPro"/>
</dbReference>
<proteinExistence type="predicted"/>
<gene>
    <name evidence="2" type="ORF">JK386_08820</name>
</gene>
<dbReference type="RefSeq" id="WP_205291299.1">
    <property type="nucleotide sequence ID" value="NZ_CP074406.1"/>
</dbReference>
<comment type="caution">
    <text evidence="2">The sequence shown here is derived from an EMBL/GenBank/DDBJ whole genome shotgun (WGS) entry which is preliminary data.</text>
</comment>
<evidence type="ECO:0000313" key="2">
    <source>
        <dbReference type="EMBL" id="MBM9460004.1"/>
    </source>
</evidence>
<dbReference type="InterPro" id="IPR002734">
    <property type="entry name" value="RibDG_C"/>
</dbReference>
<dbReference type="EMBL" id="JAERTX010000006">
    <property type="protein sequence ID" value="MBM9460004.1"/>
    <property type="molecule type" value="Genomic_DNA"/>
</dbReference>
<evidence type="ECO:0000259" key="1">
    <source>
        <dbReference type="Pfam" id="PF01872"/>
    </source>
</evidence>
<dbReference type="SUPFAM" id="SSF53597">
    <property type="entry name" value="Dihydrofolate reductase-like"/>
    <property type="match status" value="1"/>
</dbReference>
<sequence>MGRLVYTAIGSLDGFVADASGDFSWAAPDEEVHAYVNERDQQVVAELYGRRLFEVMGVWETYGADPADEDVTEVERAYGAVWRERAKTVFSTTLTSVPTQHTRLERSFDPAAVRAYVDATDGDVSLGGPTLAAHALRAGIVDAVEYYAHPVVIGAGTRWLPPDLRLGLDLVTEHRFGCGVVHLAYDVRRSPAP</sequence>
<protein>
    <submittedName>
        <fullName evidence="2">Dihydrofolate reductase family protein</fullName>
    </submittedName>
</protein>
<dbReference type="Gene3D" id="3.40.430.10">
    <property type="entry name" value="Dihydrofolate Reductase, subunit A"/>
    <property type="match status" value="1"/>
</dbReference>
<evidence type="ECO:0000313" key="3">
    <source>
        <dbReference type="Proteomes" id="UP000663791"/>
    </source>
</evidence>
<dbReference type="AlphaFoldDB" id="A0A938Y6A8"/>
<dbReference type="Pfam" id="PF01872">
    <property type="entry name" value="RibD_C"/>
    <property type="match status" value="1"/>
</dbReference>
<dbReference type="InterPro" id="IPR024072">
    <property type="entry name" value="DHFR-like_dom_sf"/>
</dbReference>
<reference evidence="2" key="1">
    <citation type="submission" date="2021-01" db="EMBL/GenBank/DDBJ databases">
        <title>Novel species in genus Nocardioides.</title>
        <authorList>
            <person name="Zhang G."/>
        </authorList>
    </citation>
    <scope>NUCLEOTIDE SEQUENCE</scope>
    <source>
        <strain evidence="2">Zg-536</strain>
    </source>
</reference>
<organism evidence="2 3">
    <name type="scientific">Nocardioides faecalis</name>
    <dbReference type="NCBI Taxonomy" id="2803858"/>
    <lineage>
        <taxon>Bacteria</taxon>
        <taxon>Bacillati</taxon>
        <taxon>Actinomycetota</taxon>
        <taxon>Actinomycetes</taxon>
        <taxon>Propionibacteriales</taxon>
        <taxon>Nocardioidaceae</taxon>
        <taxon>Nocardioides</taxon>
    </lineage>
</organism>
<name>A0A938Y6A8_9ACTN</name>
<feature type="domain" description="Bacterial bifunctional deaminase-reductase C-terminal" evidence="1">
    <location>
        <begin position="5"/>
        <end position="180"/>
    </location>
</feature>
<keyword evidence="3" id="KW-1185">Reference proteome</keyword>
<dbReference type="GO" id="GO:0008703">
    <property type="term" value="F:5-amino-6-(5-phosphoribosylamino)uracil reductase activity"/>
    <property type="evidence" value="ECO:0007669"/>
    <property type="project" value="InterPro"/>
</dbReference>
<accession>A0A938Y6A8</accession>
<dbReference type="Proteomes" id="UP000663791">
    <property type="component" value="Unassembled WGS sequence"/>
</dbReference>